<sequence length="250" mass="28295">MDEQKNEALMDWQIKQREFEYCSTECQRIDWRERGHRKACKKIRNERAAEAARAEAPTQPPEEVVYGPAPRSHADEVRARIAAEHEAARARREANPEPEPAKSERWGSRCPICMEDWDAKKSAKLFKRAVELGNVDAMSNLAHLYDNGEGVKLDKKKAAQLWRMAADRGDASAQQNVALVYFNAGRFAEAIRFYKRAAEQGLSDAQYSLAVCFEQGVPQDRAEAIRWFERAAAKGDEGAIRALASELVRT</sequence>
<dbReference type="InterPro" id="IPR011990">
    <property type="entry name" value="TPR-like_helical_dom_sf"/>
</dbReference>
<organism evidence="4 5">
    <name type="scientific">Aureococcus anophagefferens</name>
    <name type="common">Harmful bloom alga</name>
    <dbReference type="NCBI Taxonomy" id="44056"/>
    <lineage>
        <taxon>Eukaryota</taxon>
        <taxon>Sar</taxon>
        <taxon>Stramenopiles</taxon>
        <taxon>Ochrophyta</taxon>
        <taxon>Pelagophyceae</taxon>
        <taxon>Pelagomonadales</taxon>
        <taxon>Pelagomonadaceae</taxon>
        <taxon>Aureococcus</taxon>
    </lineage>
</organism>
<evidence type="ECO:0000313" key="4">
    <source>
        <dbReference type="EMBL" id="KAK7241617.1"/>
    </source>
</evidence>
<keyword evidence="2" id="KW-0802">TPR repeat</keyword>
<protein>
    <submittedName>
        <fullName evidence="4">Tubulin tyrosine ligase-like protein</fullName>
    </submittedName>
</protein>
<dbReference type="PANTHER" id="PTHR11102">
    <property type="entry name" value="SEL-1-LIKE PROTEIN"/>
    <property type="match status" value="1"/>
</dbReference>
<dbReference type="EMBL" id="JBBJCI010000175">
    <property type="protein sequence ID" value="KAK7241617.1"/>
    <property type="molecule type" value="Genomic_DNA"/>
</dbReference>
<evidence type="ECO:0000256" key="3">
    <source>
        <dbReference type="SAM" id="MobiDB-lite"/>
    </source>
</evidence>
<evidence type="ECO:0000313" key="5">
    <source>
        <dbReference type="Proteomes" id="UP001363151"/>
    </source>
</evidence>
<dbReference type="Pfam" id="PF08238">
    <property type="entry name" value="Sel1"/>
    <property type="match status" value="4"/>
</dbReference>
<feature type="region of interest" description="Disordered" evidence="3">
    <location>
        <begin position="46"/>
        <end position="72"/>
    </location>
</feature>
<dbReference type="Proteomes" id="UP001363151">
    <property type="component" value="Unassembled WGS sequence"/>
</dbReference>
<dbReference type="InterPro" id="IPR006597">
    <property type="entry name" value="Sel1-like"/>
</dbReference>
<evidence type="ECO:0000256" key="1">
    <source>
        <dbReference type="ARBA" id="ARBA00038101"/>
    </source>
</evidence>
<name>A0ABR1FZD6_AURAN</name>
<accession>A0ABR1FZD6</accession>
<dbReference type="PROSITE" id="PS50005">
    <property type="entry name" value="TPR"/>
    <property type="match status" value="1"/>
</dbReference>
<dbReference type="SUPFAM" id="SSF144232">
    <property type="entry name" value="HIT/MYND zinc finger-like"/>
    <property type="match status" value="1"/>
</dbReference>
<dbReference type="Gene3D" id="6.10.140.2220">
    <property type="match status" value="1"/>
</dbReference>
<dbReference type="SUPFAM" id="SSF81901">
    <property type="entry name" value="HCP-like"/>
    <property type="match status" value="1"/>
</dbReference>
<dbReference type="SMART" id="SM00671">
    <property type="entry name" value="SEL1"/>
    <property type="match status" value="3"/>
</dbReference>
<comment type="similarity">
    <text evidence="1">Belongs to the sel-1 family.</text>
</comment>
<feature type="region of interest" description="Disordered" evidence="3">
    <location>
        <begin position="85"/>
        <end position="106"/>
    </location>
</feature>
<evidence type="ECO:0000256" key="2">
    <source>
        <dbReference type="PROSITE-ProRule" id="PRU00339"/>
    </source>
</evidence>
<dbReference type="InterPro" id="IPR019734">
    <property type="entry name" value="TPR_rpt"/>
</dbReference>
<reference evidence="4 5" key="1">
    <citation type="submission" date="2024-03" db="EMBL/GenBank/DDBJ databases">
        <title>Aureococcus anophagefferens CCMP1851 and Kratosvirus quantuckense: Draft genome of a second virus-susceptible host strain in the model system.</title>
        <authorList>
            <person name="Chase E."/>
            <person name="Truchon A.R."/>
            <person name="Schepens W."/>
            <person name="Wilhelm S.W."/>
        </authorList>
    </citation>
    <scope>NUCLEOTIDE SEQUENCE [LARGE SCALE GENOMIC DNA]</scope>
    <source>
        <strain evidence="4 5">CCMP1851</strain>
    </source>
</reference>
<dbReference type="Gene3D" id="1.25.40.10">
    <property type="entry name" value="Tetratricopeptide repeat domain"/>
    <property type="match status" value="1"/>
</dbReference>
<dbReference type="PANTHER" id="PTHR11102:SF160">
    <property type="entry name" value="ERAD-ASSOCIATED E3 UBIQUITIN-PROTEIN LIGASE COMPONENT HRD3"/>
    <property type="match status" value="1"/>
</dbReference>
<feature type="repeat" description="TPR" evidence="2">
    <location>
        <begin position="171"/>
        <end position="204"/>
    </location>
</feature>
<dbReference type="InterPro" id="IPR050767">
    <property type="entry name" value="Sel1_AlgK"/>
</dbReference>
<gene>
    <name evidence="4" type="primary">TTLL9</name>
    <name evidence="4" type="ORF">SO694_0028901</name>
</gene>
<proteinExistence type="inferred from homology"/>
<keyword evidence="5" id="KW-1185">Reference proteome</keyword>
<comment type="caution">
    <text evidence="4">The sequence shown here is derived from an EMBL/GenBank/DDBJ whole genome shotgun (WGS) entry which is preliminary data.</text>
</comment>